<dbReference type="InterPro" id="IPR037401">
    <property type="entry name" value="SnoaL-like"/>
</dbReference>
<reference evidence="2" key="2">
    <citation type="journal article" date="2023" name="ISME Commun">
        <title>Characterization of a bloom-associated alphaproteobacterial lineage, 'Candidatus Phycosocius': insights into freshwater algal-bacterial interactions.</title>
        <authorList>
            <person name="Tanabe Y."/>
            <person name="Yamaguchi H."/>
            <person name="Yoshida M."/>
            <person name="Kai A."/>
            <person name="Okazaki Y."/>
        </authorList>
    </citation>
    <scope>NUCLEOTIDE SEQUENCE</scope>
    <source>
        <strain evidence="2">BOTRYCO-1</strain>
    </source>
</reference>
<sequence length="119" mass="13730">MNFMTNPASFAATWIADWNSHDVEKILAHYAQDVIFHSPKVAIRTMAAKTFFTSRAEIRPYFSFAFEIRPKLQFTLVKICQDEKGMALIYHDETGATATELMDLNEQGQVMFARVLYDR</sequence>
<dbReference type="Gene3D" id="3.10.450.50">
    <property type="match status" value="1"/>
</dbReference>
<keyword evidence="3" id="KW-1185">Reference proteome</keyword>
<dbReference type="Proteomes" id="UP001161064">
    <property type="component" value="Unassembled WGS sequence"/>
</dbReference>
<reference evidence="2" key="1">
    <citation type="submission" date="2021-05" db="EMBL/GenBank/DDBJ databases">
        <authorList>
            <person name="Tanabe Y."/>
        </authorList>
    </citation>
    <scope>NUCLEOTIDE SEQUENCE</scope>
    <source>
        <strain evidence="2">BOTRYCO-1</strain>
    </source>
</reference>
<comment type="caution">
    <text evidence="2">The sequence shown here is derived from an EMBL/GenBank/DDBJ whole genome shotgun (WGS) entry which is preliminary data.</text>
</comment>
<proteinExistence type="predicted"/>
<dbReference type="SUPFAM" id="SSF54427">
    <property type="entry name" value="NTF2-like"/>
    <property type="match status" value="1"/>
</dbReference>
<dbReference type="InterPro" id="IPR032710">
    <property type="entry name" value="NTF2-like_dom_sf"/>
</dbReference>
<organism evidence="2 3">
    <name type="scientific">Candidatus Phycosocius spiralis</name>
    <dbReference type="NCBI Taxonomy" id="2815099"/>
    <lineage>
        <taxon>Bacteria</taxon>
        <taxon>Pseudomonadati</taxon>
        <taxon>Pseudomonadota</taxon>
        <taxon>Alphaproteobacteria</taxon>
        <taxon>Caulobacterales</taxon>
        <taxon>Caulobacterales incertae sedis</taxon>
        <taxon>Candidatus Phycosocius</taxon>
    </lineage>
</organism>
<feature type="domain" description="SnoaL-like" evidence="1">
    <location>
        <begin position="13"/>
        <end position="94"/>
    </location>
</feature>
<evidence type="ECO:0000259" key="1">
    <source>
        <dbReference type="Pfam" id="PF12680"/>
    </source>
</evidence>
<evidence type="ECO:0000313" key="2">
    <source>
        <dbReference type="EMBL" id="GIU67927.1"/>
    </source>
</evidence>
<evidence type="ECO:0000313" key="3">
    <source>
        <dbReference type="Proteomes" id="UP001161064"/>
    </source>
</evidence>
<dbReference type="RefSeq" id="WP_284361269.1">
    <property type="nucleotide sequence ID" value="NZ_BPFZ01000016.1"/>
</dbReference>
<dbReference type="EMBL" id="BPFZ01000016">
    <property type="protein sequence ID" value="GIU67927.1"/>
    <property type="molecule type" value="Genomic_DNA"/>
</dbReference>
<protein>
    <recommendedName>
        <fullName evidence="1">SnoaL-like domain-containing protein</fullName>
    </recommendedName>
</protein>
<gene>
    <name evidence="2" type="ORF">PsB1_2081</name>
</gene>
<dbReference type="Pfam" id="PF12680">
    <property type="entry name" value="SnoaL_2"/>
    <property type="match status" value="1"/>
</dbReference>
<name>A0ABQ4PXZ7_9PROT</name>
<accession>A0ABQ4PXZ7</accession>